<evidence type="ECO:0000256" key="2">
    <source>
        <dbReference type="ARBA" id="ARBA00023015"/>
    </source>
</evidence>
<accession>A0A9D2MUD0</accession>
<keyword evidence="4 6" id="KW-0238">DNA-binding</keyword>
<dbReference type="InterPro" id="IPR007627">
    <property type="entry name" value="RNA_pol_sigma70_r2"/>
</dbReference>
<comment type="caution">
    <text evidence="8">The sequence shown here is derived from an EMBL/GenBank/DDBJ whole genome shotgun (WGS) entry which is preliminary data.</text>
</comment>
<evidence type="ECO:0000256" key="3">
    <source>
        <dbReference type="ARBA" id="ARBA00023082"/>
    </source>
</evidence>
<comment type="similarity">
    <text evidence="6">Belongs to the sigma-70 factor family. SigI subfamily.</text>
</comment>
<evidence type="ECO:0000313" key="8">
    <source>
        <dbReference type="EMBL" id="HJB92247.1"/>
    </source>
</evidence>
<dbReference type="GO" id="GO:0005737">
    <property type="term" value="C:cytoplasm"/>
    <property type="evidence" value="ECO:0007669"/>
    <property type="project" value="UniProtKB-SubCell"/>
</dbReference>
<dbReference type="InterPro" id="IPR013325">
    <property type="entry name" value="RNA_pol_sigma_r2"/>
</dbReference>
<dbReference type="Gene3D" id="1.10.1740.10">
    <property type="match status" value="1"/>
</dbReference>
<reference evidence="8" key="2">
    <citation type="submission" date="2021-04" db="EMBL/GenBank/DDBJ databases">
        <authorList>
            <person name="Gilroy R."/>
        </authorList>
    </citation>
    <scope>NUCLEOTIDE SEQUENCE</scope>
    <source>
        <strain evidence="8">USAMLcec3-2134</strain>
    </source>
</reference>
<feature type="domain" description="RNA polymerase sigma-70 region 2" evidence="7">
    <location>
        <begin position="24"/>
        <end position="94"/>
    </location>
</feature>
<comment type="subcellular location">
    <subcellularLocation>
        <location evidence="6">Cytoplasm</location>
    </subcellularLocation>
</comment>
<keyword evidence="6" id="KW-0346">Stress response</keyword>
<evidence type="ECO:0000259" key="7">
    <source>
        <dbReference type="Pfam" id="PF04542"/>
    </source>
</evidence>
<name>A0A9D2MUD0_9FIRM</name>
<dbReference type="GO" id="GO:0003677">
    <property type="term" value="F:DNA binding"/>
    <property type="evidence" value="ECO:0007669"/>
    <property type="project" value="UniProtKB-UniRule"/>
</dbReference>
<dbReference type="AlphaFoldDB" id="A0A9D2MUD0"/>
<dbReference type="Pfam" id="PF04542">
    <property type="entry name" value="Sigma70_r2"/>
    <property type="match status" value="1"/>
</dbReference>
<proteinExistence type="inferred from homology"/>
<dbReference type="EMBL" id="DWXE01000045">
    <property type="protein sequence ID" value="HJB92247.1"/>
    <property type="molecule type" value="Genomic_DNA"/>
</dbReference>
<feature type="short sequence motif" description="Polymerase core binding" evidence="6">
    <location>
        <begin position="50"/>
        <end position="63"/>
    </location>
</feature>
<dbReference type="PIRSF" id="PIRSF038953">
    <property type="entry name" value="SigI"/>
    <property type="match status" value="1"/>
</dbReference>
<evidence type="ECO:0000256" key="5">
    <source>
        <dbReference type="ARBA" id="ARBA00023163"/>
    </source>
</evidence>
<evidence type="ECO:0000313" key="9">
    <source>
        <dbReference type="Proteomes" id="UP000886883"/>
    </source>
</evidence>
<reference evidence="8" key="1">
    <citation type="journal article" date="2021" name="PeerJ">
        <title>Extensive microbial diversity within the chicken gut microbiome revealed by metagenomics and culture.</title>
        <authorList>
            <person name="Gilroy R."/>
            <person name="Ravi A."/>
            <person name="Getino M."/>
            <person name="Pursley I."/>
            <person name="Horton D.L."/>
            <person name="Alikhan N.F."/>
            <person name="Baker D."/>
            <person name="Gharbi K."/>
            <person name="Hall N."/>
            <person name="Watson M."/>
            <person name="Adriaenssens E.M."/>
            <person name="Foster-Nyarko E."/>
            <person name="Jarju S."/>
            <person name="Secka A."/>
            <person name="Antonio M."/>
            <person name="Oren A."/>
            <person name="Chaudhuri R.R."/>
            <person name="La Ragione R."/>
            <person name="Hildebrand F."/>
            <person name="Pallen M.J."/>
        </authorList>
    </citation>
    <scope>NUCLEOTIDE SEQUENCE</scope>
    <source>
        <strain evidence="8">USAMLcec3-2134</strain>
    </source>
</reference>
<dbReference type="InterPro" id="IPR014244">
    <property type="entry name" value="RNA_pol_sigma-I"/>
</dbReference>
<sequence>MKEDHDLLEQIRAAQQNPDAADGLIRQYMPYVKSETAKFIKRPPLEGHDDELSIAMFAFYESILSYRQEKGAFLGFASTGIRNRLIDYYRKEKRHRGLISLEQPVDSEGDDERTLLDHIDTGRDDAAELADRNAAKEEILHFSAQLASFGLSLSDIADSCPRQGRTLAACQKALAFAVEYPELLDQLVQTKKLPIVQLCAGAGVERKTLERHRKYVIAILLAYTNGFEIIRGHLRQLSRKGGLST</sequence>
<dbReference type="HAMAP" id="MF_02064">
    <property type="entry name" value="Sigma70_SigI"/>
    <property type="match status" value="1"/>
</dbReference>
<evidence type="ECO:0000256" key="6">
    <source>
        <dbReference type="HAMAP-Rule" id="MF_02064"/>
    </source>
</evidence>
<comment type="activity regulation">
    <text evidence="6">Negatively regulated by the anti-sigma-I factor RsgI.</text>
</comment>
<protein>
    <recommendedName>
        <fullName evidence="6">RNA polymerase sigma factor SigI</fullName>
    </recommendedName>
</protein>
<keyword evidence="2 6" id="KW-0805">Transcription regulation</keyword>
<keyword evidence="3 6" id="KW-0731">Sigma factor</keyword>
<evidence type="ECO:0000256" key="1">
    <source>
        <dbReference type="ARBA" id="ARBA00022490"/>
    </source>
</evidence>
<feature type="DNA-binding region" description="H-T-H motif" evidence="6">
    <location>
        <begin position="195"/>
        <end position="214"/>
    </location>
</feature>
<keyword evidence="1 6" id="KW-0963">Cytoplasm</keyword>
<comment type="subunit">
    <text evidence="6">Interacts with RsgI.</text>
</comment>
<comment type="function">
    <text evidence="6">Sigma factors are initiation factors that promote the attachment of RNA polymerase to specific initiation sites and are then released.</text>
</comment>
<dbReference type="GO" id="GO:0006352">
    <property type="term" value="P:DNA-templated transcription initiation"/>
    <property type="evidence" value="ECO:0007669"/>
    <property type="project" value="UniProtKB-UniRule"/>
</dbReference>
<keyword evidence="5 6" id="KW-0804">Transcription</keyword>
<gene>
    <name evidence="6" type="primary">sigI</name>
    <name evidence="8" type="ORF">H9763_12395</name>
</gene>
<dbReference type="GO" id="GO:0016987">
    <property type="term" value="F:sigma factor activity"/>
    <property type="evidence" value="ECO:0007669"/>
    <property type="project" value="UniProtKB-UniRule"/>
</dbReference>
<dbReference type="SUPFAM" id="SSF88946">
    <property type="entry name" value="Sigma2 domain of RNA polymerase sigma factors"/>
    <property type="match status" value="1"/>
</dbReference>
<dbReference type="Proteomes" id="UP000886883">
    <property type="component" value="Unassembled WGS sequence"/>
</dbReference>
<organism evidence="8 9">
    <name type="scientific">Candidatus Eisenbergiella merdigallinarum</name>
    <dbReference type="NCBI Taxonomy" id="2838552"/>
    <lineage>
        <taxon>Bacteria</taxon>
        <taxon>Bacillati</taxon>
        <taxon>Bacillota</taxon>
        <taxon>Clostridia</taxon>
        <taxon>Lachnospirales</taxon>
        <taxon>Lachnospiraceae</taxon>
        <taxon>Eisenbergiella</taxon>
    </lineage>
</organism>
<evidence type="ECO:0000256" key="4">
    <source>
        <dbReference type="ARBA" id="ARBA00023125"/>
    </source>
</evidence>